<feature type="transmembrane region" description="Helical" evidence="1">
    <location>
        <begin position="82"/>
        <end position="103"/>
    </location>
</feature>
<dbReference type="EMBL" id="FOYZ01000015">
    <property type="protein sequence ID" value="SFS00536.1"/>
    <property type="molecule type" value="Genomic_DNA"/>
</dbReference>
<feature type="transmembrane region" description="Helical" evidence="1">
    <location>
        <begin position="115"/>
        <end position="142"/>
    </location>
</feature>
<dbReference type="STRING" id="37658.SAMN05661086_03168"/>
<dbReference type="OrthoDB" id="9815897at2"/>
<evidence type="ECO:0000313" key="3">
    <source>
        <dbReference type="Proteomes" id="UP000199659"/>
    </source>
</evidence>
<dbReference type="Proteomes" id="UP000199659">
    <property type="component" value="Unassembled WGS sequence"/>
</dbReference>
<dbReference type="AlphaFoldDB" id="A0A1I6LAM3"/>
<proteinExistence type="predicted"/>
<dbReference type="InterPro" id="IPR021215">
    <property type="entry name" value="DUF2752"/>
</dbReference>
<organism evidence="2 3">
    <name type="scientific">Anaeromicropila populeti</name>
    <dbReference type="NCBI Taxonomy" id="37658"/>
    <lineage>
        <taxon>Bacteria</taxon>
        <taxon>Bacillati</taxon>
        <taxon>Bacillota</taxon>
        <taxon>Clostridia</taxon>
        <taxon>Lachnospirales</taxon>
        <taxon>Lachnospiraceae</taxon>
        <taxon>Anaeromicropila</taxon>
    </lineage>
</organism>
<reference evidence="2 3" key="1">
    <citation type="submission" date="2016-10" db="EMBL/GenBank/DDBJ databases">
        <authorList>
            <person name="de Groot N.N."/>
        </authorList>
    </citation>
    <scope>NUCLEOTIDE SEQUENCE [LARGE SCALE GENOMIC DNA]</scope>
    <source>
        <strain evidence="2 3">743A</strain>
    </source>
</reference>
<keyword evidence="1" id="KW-0472">Membrane</keyword>
<accession>A0A1I6LAM3</accession>
<sequence length="144" mass="16646">MNKRKQKPSPEACLYIIGCVFFSLVICLEVIKKVFHINIIRKMPPCFFHAYTGYYCPGCGGTRATQYLIHGHIIKSFIYHPLVPYLGIGGMLFMISHTIAFFSKGKIKGIKYHDFYVILMAVIIIVQFLVKNALIYFFHIYLLK</sequence>
<name>A0A1I6LAM3_9FIRM</name>
<keyword evidence="1" id="KW-1133">Transmembrane helix</keyword>
<evidence type="ECO:0000313" key="2">
    <source>
        <dbReference type="EMBL" id="SFS00536.1"/>
    </source>
</evidence>
<keyword evidence="1" id="KW-0812">Transmembrane</keyword>
<dbReference type="Pfam" id="PF10825">
    <property type="entry name" value="DUF2752"/>
    <property type="match status" value="1"/>
</dbReference>
<keyword evidence="3" id="KW-1185">Reference proteome</keyword>
<gene>
    <name evidence="2" type="ORF">SAMN05661086_03168</name>
</gene>
<evidence type="ECO:0008006" key="4">
    <source>
        <dbReference type="Google" id="ProtNLM"/>
    </source>
</evidence>
<protein>
    <recommendedName>
        <fullName evidence="4">DUF2752 domain-containing protein</fullName>
    </recommendedName>
</protein>
<evidence type="ECO:0000256" key="1">
    <source>
        <dbReference type="SAM" id="Phobius"/>
    </source>
</evidence>
<feature type="transmembrane region" description="Helical" evidence="1">
    <location>
        <begin position="12"/>
        <end position="31"/>
    </location>
</feature>